<dbReference type="KEGG" id="ssei:FJR45_08375"/>
<dbReference type="Pfam" id="PF13899">
    <property type="entry name" value="Thioredoxin_7"/>
    <property type="match status" value="1"/>
</dbReference>
<organism evidence="1 2">
    <name type="scientific">Sulfurimonas sediminis</name>
    <dbReference type="NCBI Taxonomy" id="2590020"/>
    <lineage>
        <taxon>Bacteria</taxon>
        <taxon>Pseudomonadati</taxon>
        <taxon>Campylobacterota</taxon>
        <taxon>Epsilonproteobacteria</taxon>
        <taxon>Campylobacterales</taxon>
        <taxon>Sulfurimonadaceae</taxon>
        <taxon>Sulfurimonas</taxon>
    </lineage>
</organism>
<gene>
    <name evidence="1" type="ORF">FJR45_08375</name>
</gene>
<sequence>MLLLLFELEGFTIENSYNTAQYKALKSNKILLVFLTKKGCSACNKALMKMINSKRLTSLIEKNAVFVLVYRNQEESFPIEMLYTTQYPTLFFLDREELFTCKALRGNINITKTMDCLHP</sequence>
<dbReference type="AlphaFoldDB" id="A0A7M1B5I7"/>
<dbReference type="InterPro" id="IPR036249">
    <property type="entry name" value="Thioredoxin-like_sf"/>
</dbReference>
<dbReference type="SUPFAM" id="SSF52833">
    <property type="entry name" value="Thioredoxin-like"/>
    <property type="match status" value="1"/>
</dbReference>
<dbReference type="Proteomes" id="UP000593719">
    <property type="component" value="Chromosome"/>
</dbReference>
<evidence type="ECO:0000313" key="1">
    <source>
        <dbReference type="EMBL" id="QOP43962.1"/>
    </source>
</evidence>
<dbReference type="EMBL" id="CP041235">
    <property type="protein sequence ID" value="QOP43962.1"/>
    <property type="molecule type" value="Genomic_DNA"/>
</dbReference>
<proteinExistence type="predicted"/>
<accession>A0A7M1B5I7</accession>
<dbReference type="Gene3D" id="3.40.30.10">
    <property type="entry name" value="Glutaredoxin"/>
    <property type="match status" value="1"/>
</dbReference>
<name>A0A7M1B5I7_9BACT</name>
<protein>
    <submittedName>
        <fullName evidence="1">Thioredoxin family protein</fullName>
    </submittedName>
</protein>
<keyword evidence="2" id="KW-1185">Reference proteome</keyword>
<reference evidence="1 2" key="1">
    <citation type="submission" date="2019-06" db="EMBL/GenBank/DDBJ databases">
        <title>Sulfurimonas gotlandica sp. nov., a chemoautotrophic and psychrotolerant epsilonproteobacterium isolated from a pelagic redoxcline, and an emended description of the genus Sulfurimonas.</title>
        <authorList>
            <person name="Wang S."/>
            <person name="Jiang L."/>
            <person name="Shao Z."/>
        </authorList>
    </citation>
    <scope>NUCLEOTIDE SEQUENCE [LARGE SCALE GENOMIC DNA]</scope>
    <source>
        <strain evidence="1 2">S2-6</strain>
    </source>
</reference>
<evidence type="ECO:0000313" key="2">
    <source>
        <dbReference type="Proteomes" id="UP000593719"/>
    </source>
</evidence>